<feature type="domain" description="DinB-like" evidence="1">
    <location>
        <begin position="22"/>
        <end position="145"/>
    </location>
</feature>
<gene>
    <name evidence="2" type="ORF">DEJ50_18590</name>
</gene>
<evidence type="ECO:0000259" key="1">
    <source>
        <dbReference type="Pfam" id="PF12867"/>
    </source>
</evidence>
<dbReference type="Proteomes" id="UP000325211">
    <property type="component" value="Chromosome"/>
</dbReference>
<sequence length="147" mass="15561">MFRRVRAELGEVLAADDPARVAAGGNSVGWLVWHVLRGQDRNLSELAGTPQLWVSGWAERFGRPADPGDTGYGHTPAEAEAFTAVPDRLAGYADAVQAMIERYLAGAPAGDLGRVAPSPTLGTADTVAERLAGQLQDSLMHLGQIRS</sequence>
<reference evidence="2 3" key="1">
    <citation type="submission" date="2018-05" db="EMBL/GenBank/DDBJ databases">
        <title>Streptomyces venezuelae.</title>
        <authorList>
            <person name="Kim W."/>
            <person name="Lee N."/>
            <person name="Cho B.-K."/>
        </authorList>
    </citation>
    <scope>NUCLEOTIDE SEQUENCE [LARGE SCALE GENOMIC DNA]</scope>
    <source>
        <strain evidence="2 3">ATCC 21782</strain>
    </source>
</reference>
<name>A0A5P2DBF2_STRVZ</name>
<dbReference type="InterPro" id="IPR024775">
    <property type="entry name" value="DinB-like"/>
</dbReference>
<proteinExistence type="predicted"/>
<protein>
    <recommendedName>
        <fullName evidence="1">DinB-like domain-containing protein</fullName>
    </recommendedName>
</protein>
<dbReference type="SUPFAM" id="SSF109854">
    <property type="entry name" value="DinB/YfiT-like putative metalloenzymes"/>
    <property type="match status" value="1"/>
</dbReference>
<accession>A0A5P2DBF2</accession>
<dbReference type="EMBL" id="CP029190">
    <property type="protein sequence ID" value="QES52502.1"/>
    <property type="molecule type" value="Genomic_DNA"/>
</dbReference>
<dbReference type="AlphaFoldDB" id="A0A5P2DBF2"/>
<evidence type="ECO:0000313" key="2">
    <source>
        <dbReference type="EMBL" id="QES52502.1"/>
    </source>
</evidence>
<organism evidence="2 3">
    <name type="scientific">Streptomyces venezuelae</name>
    <dbReference type="NCBI Taxonomy" id="54571"/>
    <lineage>
        <taxon>Bacteria</taxon>
        <taxon>Bacillati</taxon>
        <taxon>Actinomycetota</taxon>
        <taxon>Actinomycetes</taxon>
        <taxon>Kitasatosporales</taxon>
        <taxon>Streptomycetaceae</taxon>
        <taxon>Streptomyces</taxon>
    </lineage>
</organism>
<dbReference type="InterPro" id="IPR034660">
    <property type="entry name" value="DinB/YfiT-like"/>
</dbReference>
<dbReference type="Pfam" id="PF12867">
    <property type="entry name" value="DinB_2"/>
    <property type="match status" value="1"/>
</dbReference>
<dbReference type="Gene3D" id="1.20.120.450">
    <property type="entry name" value="dinb family like domain"/>
    <property type="match status" value="1"/>
</dbReference>
<evidence type="ECO:0000313" key="3">
    <source>
        <dbReference type="Proteomes" id="UP000325211"/>
    </source>
</evidence>